<dbReference type="InterPro" id="IPR029058">
    <property type="entry name" value="AB_hydrolase_fold"/>
</dbReference>
<evidence type="ECO:0000313" key="4">
    <source>
        <dbReference type="EMBL" id="EJK51309.1"/>
    </source>
</evidence>
<keyword evidence="3" id="KW-0812">Transmembrane</keyword>
<dbReference type="EMBL" id="AGNL01041873">
    <property type="protein sequence ID" value="EJK51309.1"/>
    <property type="molecule type" value="Genomic_DNA"/>
</dbReference>
<organism evidence="4 5">
    <name type="scientific">Thalassiosira oceanica</name>
    <name type="common">Marine diatom</name>
    <dbReference type="NCBI Taxonomy" id="159749"/>
    <lineage>
        <taxon>Eukaryota</taxon>
        <taxon>Sar</taxon>
        <taxon>Stramenopiles</taxon>
        <taxon>Ochrophyta</taxon>
        <taxon>Bacillariophyta</taxon>
        <taxon>Coscinodiscophyceae</taxon>
        <taxon>Thalassiosirophycidae</taxon>
        <taxon>Thalassiosirales</taxon>
        <taxon>Thalassiosiraceae</taxon>
        <taxon>Thalassiosira</taxon>
    </lineage>
</organism>
<dbReference type="Gene3D" id="3.40.50.1820">
    <property type="entry name" value="alpha/beta hydrolase"/>
    <property type="match status" value="1"/>
</dbReference>
<dbReference type="SUPFAM" id="SSF53474">
    <property type="entry name" value="alpha/beta-Hydrolases"/>
    <property type="match status" value="1"/>
</dbReference>
<keyword evidence="3" id="KW-0472">Membrane</keyword>
<keyword evidence="1" id="KW-0175">Coiled coil</keyword>
<dbReference type="Proteomes" id="UP000266841">
    <property type="component" value="Unassembled WGS sequence"/>
</dbReference>
<feature type="transmembrane region" description="Helical" evidence="3">
    <location>
        <begin position="54"/>
        <end position="77"/>
    </location>
</feature>
<dbReference type="OrthoDB" id="6431331at2759"/>
<feature type="coiled-coil region" evidence="1">
    <location>
        <begin position="404"/>
        <end position="431"/>
    </location>
</feature>
<feature type="transmembrane region" description="Helical" evidence="3">
    <location>
        <begin position="113"/>
        <end position="135"/>
    </location>
</feature>
<keyword evidence="5" id="KW-1185">Reference proteome</keyword>
<keyword evidence="3" id="KW-1133">Transmembrane helix</keyword>
<evidence type="ECO:0008006" key="6">
    <source>
        <dbReference type="Google" id="ProtNLM"/>
    </source>
</evidence>
<name>K0RG85_THAOC</name>
<evidence type="ECO:0000256" key="2">
    <source>
        <dbReference type="SAM" id="MobiDB-lite"/>
    </source>
</evidence>
<protein>
    <recommendedName>
        <fullName evidence="6">AB hydrolase-1 domain-containing protein</fullName>
    </recommendedName>
</protein>
<dbReference type="eggNOG" id="ENOG502S8XM">
    <property type="taxonomic scope" value="Eukaryota"/>
</dbReference>
<dbReference type="PANTHER" id="PTHR37471:SF1">
    <property type="entry name" value="AB HYDROLASE-1 DOMAIN-CONTAINING PROTEIN"/>
    <property type="match status" value="1"/>
</dbReference>
<evidence type="ECO:0000256" key="1">
    <source>
        <dbReference type="SAM" id="Coils"/>
    </source>
</evidence>
<dbReference type="OMA" id="MYENAYF"/>
<feature type="transmembrane region" description="Helical" evidence="3">
    <location>
        <begin position="576"/>
        <end position="595"/>
    </location>
</feature>
<sequence length="823" mass="93755">MEAPTPTARRRRHSQPLVSPASPMSQYFTRKRTSRISTHDLPMEKNAIGQFSPAGIFFTVVKLTVPLAYIYIALILWRELCYGFPQTLLESHFMKTYFCYGIKIARTMRSSSLAVEVWAIIEGVFFVCLFLHRLWLNSLDTLELSLRCAPMLECGERAELWRLMVDNETECVDFIQGWFCGEKMTNLTRYDVSDFLTWSMFEGRNLEHLTHEELAQLRGFVDDLEYRISIELYGVDGEGSLAVDDNDACDDGDDWVPLQPRSPNRRPQLGGLQEYRVCKKNRLKPRKTFRFQESREETFHATFFSNLYESYKEAMDGRNFRPVEALGNLLAEKRHSAVATAGALCDHLHNAEQNAVYAAGAMYENAYFALIKKDGPVDKQLTKLSHATQSQISDLWNSMLDRTASDISARRKRLRQQLRGYQQTLANMRKMAIPPKQMAELMKKITQCYEALDSVESSAKASFIQLMNLPSYVGKTIFSAPRTSEVSQIFSGRRETTFILLQDFLLTVVSRHVGRPQDPLMDVESYPLIFHLIVLLICEGGLRFLMWRRGFKRLRVGPISYYHHPGNRPPDDTEQVPIVFCHGIGIGVIFYLPLIDELLRLGRPLILPEISFVSGFRIWQGPNSVLPPAAVSGTLMSILACHGYERGAFMGHSYGTSWVSFMCKYSPQYVAAVLFLDPVCFCLHWARLTRKFVYHRADPGSTSHMIRTDVNVNWTIQRGFPWARISLFTEQIPCVPCSIFLSEKDALVPTGKVERYLISKGAKVLDSDVAGREHFSSFGQSSHPINVTVFRDHNHGEWPLVSACNKQVAQATEALVSQIDTVN</sequence>
<evidence type="ECO:0000313" key="5">
    <source>
        <dbReference type="Proteomes" id="UP000266841"/>
    </source>
</evidence>
<feature type="transmembrane region" description="Helical" evidence="3">
    <location>
        <begin position="525"/>
        <end position="545"/>
    </location>
</feature>
<dbReference type="PANTHER" id="PTHR37471">
    <property type="entry name" value="UNNAMED PRODUCT"/>
    <property type="match status" value="1"/>
</dbReference>
<proteinExistence type="predicted"/>
<accession>K0RG85</accession>
<reference evidence="4 5" key="1">
    <citation type="journal article" date="2012" name="Genome Biol.">
        <title>Genome and low-iron response of an oceanic diatom adapted to chronic iron limitation.</title>
        <authorList>
            <person name="Lommer M."/>
            <person name="Specht M."/>
            <person name="Roy A.S."/>
            <person name="Kraemer L."/>
            <person name="Andreson R."/>
            <person name="Gutowska M.A."/>
            <person name="Wolf J."/>
            <person name="Bergner S.V."/>
            <person name="Schilhabel M.B."/>
            <person name="Klostermeier U.C."/>
            <person name="Beiko R.G."/>
            <person name="Rosenstiel P."/>
            <person name="Hippler M."/>
            <person name="Laroche J."/>
        </authorList>
    </citation>
    <scope>NUCLEOTIDE SEQUENCE [LARGE SCALE GENOMIC DNA]</scope>
    <source>
        <strain evidence="4 5">CCMP1005</strain>
    </source>
</reference>
<feature type="region of interest" description="Disordered" evidence="2">
    <location>
        <begin position="1"/>
        <end position="23"/>
    </location>
</feature>
<comment type="caution">
    <text evidence="4">The sequence shown here is derived from an EMBL/GenBank/DDBJ whole genome shotgun (WGS) entry which is preliminary data.</text>
</comment>
<evidence type="ECO:0000256" key="3">
    <source>
        <dbReference type="SAM" id="Phobius"/>
    </source>
</evidence>
<dbReference type="AlphaFoldDB" id="K0RG85"/>
<gene>
    <name evidence="4" type="ORF">THAOC_29526</name>
</gene>